<sequence length="92" mass="10358">MALSSSREISNIILANQVASYRPSLELPRQLAYEPSQLAVIIFQPSILKQSTLAKFDRFPCNLWPASLDAGCHQHPKEHCSRRPRNDISGIQ</sequence>
<comment type="caution">
    <text evidence="2">The sequence shown here is derived from an EMBL/GenBank/DDBJ whole genome shotgun (WGS) entry which is preliminary data.</text>
</comment>
<gene>
    <name evidence="2" type="ORF">HPP92_011040</name>
</gene>
<accession>A0A835R598</accession>
<organism evidence="2 3">
    <name type="scientific">Vanilla planifolia</name>
    <name type="common">Vanilla</name>
    <dbReference type="NCBI Taxonomy" id="51239"/>
    <lineage>
        <taxon>Eukaryota</taxon>
        <taxon>Viridiplantae</taxon>
        <taxon>Streptophyta</taxon>
        <taxon>Embryophyta</taxon>
        <taxon>Tracheophyta</taxon>
        <taxon>Spermatophyta</taxon>
        <taxon>Magnoliopsida</taxon>
        <taxon>Liliopsida</taxon>
        <taxon>Asparagales</taxon>
        <taxon>Orchidaceae</taxon>
        <taxon>Vanilloideae</taxon>
        <taxon>Vanilleae</taxon>
        <taxon>Vanilla</taxon>
    </lineage>
</organism>
<feature type="compositionally biased region" description="Basic and acidic residues" evidence="1">
    <location>
        <begin position="75"/>
        <end position="86"/>
    </location>
</feature>
<evidence type="ECO:0000313" key="3">
    <source>
        <dbReference type="Proteomes" id="UP000639772"/>
    </source>
</evidence>
<feature type="region of interest" description="Disordered" evidence="1">
    <location>
        <begin position="72"/>
        <end position="92"/>
    </location>
</feature>
<dbReference type="AlphaFoldDB" id="A0A835R598"/>
<evidence type="ECO:0000256" key="1">
    <source>
        <dbReference type="SAM" id="MobiDB-lite"/>
    </source>
</evidence>
<name>A0A835R598_VANPL</name>
<dbReference type="Proteomes" id="UP000639772">
    <property type="component" value="Unassembled WGS sequence"/>
</dbReference>
<proteinExistence type="predicted"/>
<protein>
    <submittedName>
        <fullName evidence="2">Uncharacterized protein</fullName>
    </submittedName>
</protein>
<reference evidence="2 3" key="1">
    <citation type="journal article" date="2020" name="Nat. Food">
        <title>A phased Vanilla planifolia genome enables genetic improvement of flavour and production.</title>
        <authorList>
            <person name="Hasing T."/>
            <person name="Tang H."/>
            <person name="Brym M."/>
            <person name="Khazi F."/>
            <person name="Huang T."/>
            <person name="Chambers A.H."/>
        </authorList>
    </citation>
    <scope>NUCLEOTIDE SEQUENCE [LARGE SCALE GENOMIC DNA]</scope>
    <source>
        <tissue evidence="2">Leaf</tissue>
    </source>
</reference>
<dbReference type="EMBL" id="JADCNM010000005">
    <property type="protein sequence ID" value="KAG0482956.1"/>
    <property type="molecule type" value="Genomic_DNA"/>
</dbReference>
<evidence type="ECO:0000313" key="2">
    <source>
        <dbReference type="EMBL" id="KAG0482956.1"/>
    </source>
</evidence>